<evidence type="ECO:0000256" key="1">
    <source>
        <dbReference type="ARBA" id="ARBA00022612"/>
    </source>
</evidence>
<keyword evidence="4" id="KW-0812">Transmembrane</keyword>
<evidence type="ECO:0000256" key="4">
    <source>
        <dbReference type="SAM" id="Phobius"/>
    </source>
</evidence>
<accession>A0AAJ6NAB4</accession>
<dbReference type="PANTHER" id="PTHR37813:SF1">
    <property type="entry name" value="FELS-2 PROPHAGE PROTEIN"/>
    <property type="match status" value="1"/>
</dbReference>
<dbReference type="InterPro" id="IPR010090">
    <property type="entry name" value="Phage_tape_meas"/>
</dbReference>
<evidence type="ECO:0000256" key="2">
    <source>
        <dbReference type="SAM" id="Coils"/>
    </source>
</evidence>
<name>A0AAJ6NAB4_9PAST</name>
<dbReference type="NCBIfam" id="TIGR01760">
    <property type="entry name" value="tape_meas_TP901"/>
    <property type="match status" value="1"/>
</dbReference>
<dbReference type="RefSeq" id="WP_306384745.1">
    <property type="nucleotide sequence ID" value="NZ_JASAYN010000006.1"/>
</dbReference>
<sequence length="927" mass="101115">MNNLSLKVALSAIDNLTAPLRNVQKQAQKLSSALGENKKSLRNLENQQEKNSKELQKYAKALNPLNAKLKQTTESLSKERTELKRMHTAFKNAKNPTKQFADRIKQTEQSVKKLKIEQAKEIAKIREVRAEFKKSGFSAKEYASNQLKLKRDIAKTNAEIDKQKQKMSQLNQLKANNHRYKNRVDKLKKGSDRLQNFGQKNAMIATAGGFAGMQILSPAVEFEHSFSKVIALTRLNKTKAKDLKEIKALEQQAIDLGASTAFTSAEVANAQGYLAMAGFTPEKIRKALPSILNTSLASDVDIAEVSDIASDIAGGFKIPASEMGRVADVLTMTFTTSNTSLLLLKETMSEASPVMTSLGQSIESTSAMAGLLGNVGIKGSKAGTTLKNIGLNMIDNKHLEKLGVQVKDTAGNMRQLPEILAEIKQKTDKLGTAERSAVIKKIFGKIPVAGALELISQADGALQNYEKTLKNVKGTAEQVSKTMTDDLTGDVKSLFSAKDSISIKAYKALGGSLREITQDATKMLRSFGNWIEKNPKLTKQILFLGGGLIALTGTVGALSMILSFSLYPMARFALFLGHTTGATAMLSKCFGVLKTDLSKTTGVFSKSGKIMQFALRGLMSPLRLIPLLISPIGALFVIIGLLIYKYWEPIKAFFIGFWQGLTEALSPVLERFQPLGELLGWISEKIKACWDWFTQLIAPVSDVTGKFEGATSAGKAFGKAIGNAINLITKPLQWLMDGLGWVSDKINGVSEDSKKLQNANKNVTEKAQNQQKKVNKITKHTRKYDTATQQARYQYGFYKGGFVGSGGKYEPKGIVHGGEYVMTAEATKRLGVANLNKLNYGKATALATLASSVALAQPMNVKVDNRPLLSASKPQAQAVAPVNQNINITINAGPGQSEQEIARIVMRKLEEAKRQAQAKARSSYFDR</sequence>
<evidence type="ECO:0000259" key="5">
    <source>
        <dbReference type="Pfam" id="PF10145"/>
    </source>
</evidence>
<dbReference type="AlphaFoldDB" id="A0AAJ6NAB4"/>
<feature type="transmembrane region" description="Helical" evidence="4">
    <location>
        <begin position="541"/>
        <end position="567"/>
    </location>
</feature>
<keyword evidence="1" id="KW-1188">Viral release from host cell</keyword>
<feature type="region of interest" description="Disordered" evidence="3">
    <location>
        <begin position="34"/>
        <end position="53"/>
    </location>
</feature>
<keyword evidence="4" id="KW-1133">Transmembrane helix</keyword>
<feature type="domain" description="Phage tail tape measure protein" evidence="5">
    <location>
        <begin position="250"/>
        <end position="444"/>
    </location>
</feature>
<proteinExistence type="predicted"/>
<organism evidence="6 7">
    <name type="scientific">Phocoenobacter skyensis</name>
    <dbReference type="NCBI Taxonomy" id="97481"/>
    <lineage>
        <taxon>Bacteria</taxon>
        <taxon>Pseudomonadati</taxon>
        <taxon>Pseudomonadota</taxon>
        <taxon>Gammaproteobacteria</taxon>
        <taxon>Pasteurellales</taxon>
        <taxon>Pasteurellaceae</taxon>
        <taxon>Phocoenobacter</taxon>
    </lineage>
</organism>
<protein>
    <submittedName>
        <fullName evidence="6">Phage tail tape measure protein</fullName>
    </submittedName>
</protein>
<feature type="coiled-coil region" evidence="2">
    <location>
        <begin position="746"/>
        <end position="780"/>
    </location>
</feature>
<reference evidence="6" key="1">
    <citation type="journal article" date="2023" name="Front. Microbiol.">
        <title>Phylogeography and host specificity of Pasteurellaceae pathogenic to sea-farmed fish in the north-east Atlantic.</title>
        <authorList>
            <person name="Gulla S."/>
            <person name="Colquhoun D.J."/>
            <person name="Olsen A.B."/>
            <person name="Spilsberg B."/>
            <person name="Lagesen K."/>
            <person name="Aakesson C.P."/>
            <person name="Strom S."/>
            <person name="Manji F."/>
            <person name="Birkbeck T.H."/>
            <person name="Nilsen H.K."/>
        </authorList>
    </citation>
    <scope>NUCLEOTIDE SEQUENCE</scope>
    <source>
        <strain evidence="6">TW16_20</strain>
    </source>
</reference>
<dbReference type="Pfam" id="PF10145">
    <property type="entry name" value="PhageMin_Tail"/>
    <property type="match status" value="1"/>
</dbReference>
<gene>
    <name evidence="6" type="ORF">QJU93_07130</name>
</gene>
<feature type="transmembrane region" description="Helical" evidence="4">
    <location>
        <begin position="624"/>
        <end position="647"/>
    </location>
</feature>
<dbReference type="PANTHER" id="PTHR37813">
    <property type="entry name" value="FELS-2 PROPHAGE PROTEIN"/>
    <property type="match status" value="1"/>
</dbReference>
<keyword evidence="4" id="KW-0472">Membrane</keyword>
<evidence type="ECO:0000256" key="3">
    <source>
        <dbReference type="SAM" id="MobiDB-lite"/>
    </source>
</evidence>
<dbReference type="EMBL" id="JASAYQ010000011">
    <property type="protein sequence ID" value="MDP8173128.1"/>
    <property type="molecule type" value="Genomic_DNA"/>
</dbReference>
<evidence type="ECO:0000313" key="7">
    <source>
        <dbReference type="Proteomes" id="UP001236239"/>
    </source>
</evidence>
<evidence type="ECO:0000313" key="6">
    <source>
        <dbReference type="EMBL" id="MDP8173128.1"/>
    </source>
</evidence>
<keyword evidence="2" id="KW-0175">Coiled coil</keyword>
<comment type="caution">
    <text evidence="6">The sequence shown here is derived from an EMBL/GenBank/DDBJ whole genome shotgun (WGS) entry which is preliminary data.</text>
</comment>
<dbReference type="Proteomes" id="UP001236239">
    <property type="component" value="Unassembled WGS sequence"/>
</dbReference>